<feature type="compositionally biased region" description="Basic and acidic residues" evidence="1">
    <location>
        <begin position="126"/>
        <end position="145"/>
    </location>
</feature>
<evidence type="ECO:0000313" key="3">
    <source>
        <dbReference type="Proteomes" id="UP001501195"/>
    </source>
</evidence>
<dbReference type="EMBL" id="BAABIL010000322">
    <property type="protein sequence ID" value="GAA4981506.1"/>
    <property type="molecule type" value="Genomic_DNA"/>
</dbReference>
<sequence>MTQTSTWWGVPAPTGALTTIPLAFTSAAATTAVLCFRWAGVLATAGASTVRSALAGDLVVIPARAPVRPAPTPGSSLVPLPPAPPPVPAGTVGTALAVVGEAGSDVAVVEGSALAVVEEAGTDLVPAEHGHDQHDHDQHGGHGHDEDGEDEEDIPVEQVLAEVAAIDETDPHPDTAPVPNWDELSLPSIRARLRHYSLPRLRQLHAYELDHAGRPGVLSMLENRITLIESSTEGGSEG</sequence>
<proteinExistence type="predicted"/>
<gene>
    <name evidence="2" type="ORF">GCM10023225_21880</name>
</gene>
<name>A0ABP9HXW5_9ACTN</name>
<comment type="caution">
    <text evidence="2">The sequence shown here is derived from an EMBL/GenBank/DDBJ whole genome shotgun (WGS) entry which is preliminary data.</text>
</comment>
<evidence type="ECO:0000313" key="2">
    <source>
        <dbReference type="EMBL" id="GAA4981506.1"/>
    </source>
</evidence>
<accession>A0ABP9HXW5</accession>
<feature type="region of interest" description="Disordered" evidence="1">
    <location>
        <begin position="126"/>
        <end position="152"/>
    </location>
</feature>
<organism evidence="2 3">
    <name type="scientific">Kineococcus glutinatus</name>
    <dbReference type="NCBI Taxonomy" id="1070872"/>
    <lineage>
        <taxon>Bacteria</taxon>
        <taxon>Bacillati</taxon>
        <taxon>Actinomycetota</taxon>
        <taxon>Actinomycetes</taxon>
        <taxon>Kineosporiales</taxon>
        <taxon>Kineosporiaceae</taxon>
        <taxon>Kineococcus</taxon>
    </lineage>
</organism>
<evidence type="ECO:0000256" key="1">
    <source>
        <dbReference type="SAM" id="MobiDB-lite"/>
    </source>
</evidence>
<protein>
    <submittedName>
        <fullName evidence="2">Uncharacterized protein</fullName>
    </submittedName>
</protein>
<keyword evidence="3" id="KW-1185">Reference proteome</keyword>
<dbReference type="Proteomes" id="UP001501195">
    <property type="component" value="Unassembled WGS sequence"/>
</dbReference>
<dbReference type="RefSeq" id="WP_345712578.1">
    <property type="nucleotide sequence ID" value="NZ_BAABIL010000322.1"/>
</dbReference>
<reference evidence="3" key="1">
    <citation type="journal article" date="2019" name="Int. J. Syst. Evol. Microbiol.">
        <title>The Global Catalogue of Microorganisms (GCM) 10K type strain sequencing project: providing services to taxonomists for standard genome sequencing and annotation.</title>
        <authorList>
            <consortium name="The Broad Institute Genomics Platform"/>
            <consortium name="The Broad Institute Genome Sequencing Center for Infectious Disease"/>
            <person name="Wu L."/>
            <person name="Ma J."/>
        </authorList>
    </citation>
    <scope>NUCLEOTIDE SEQUENCE [LARGE SCALE GENOMIC DNA]</scope>
    <source>
        <strain evidence="3">JCM 18126</strain>
    </source>
</reference>